<dbReference type="AlphaFoldDB" id="A0AAD5BC45"/>
<keyword evidence="1" id="KW-1133">Transmembrane helix</keyword>
<dbReference type="GeneID" id="76152026"/>
<feature type="transmembrane region" description="Helical" evidence="1">
    <location>
        <begin position="171"/>
        <end position="193"/>
    </location>
</feature>
<protein>
    <submittedName>
        <fullName evidence="2">Uncharacterized protein</fullName>
    </submittedName>
</protein>
<proteinExistence type="predicted"/>
<keyword evidence="1" id="KW-0812">Transmembrane</keyword>
<accession>A0AAD5BC45</accession>
<keyword evidence="3" id="KW-1185">Reference proteome</keyword>
<keyword evidence="1" id="KW-0472">Membrane</keyword>
<evidence type="ECO:0000313" key="2">
    <source>
        <dbReference type="EMBL" id="KAI5953759.1"/>
    </source>
</evidence>
<reference evidence="2 3" key="1">
    <citation type="journal article" date="2022" name="DNA Res.">
        <title>Genome analysis of five recently described species of the CUG-Ser clade uncovers Candida theae as a new hybrid lineage with pathogenic potential in the Candida parapsilosis species complex.</title>
        <authorList>
            <person name="Mixao V."/>
            <person name="Del Olmo V."/>
            <person name="Hegedusova E."/>
            <person name="Saus E."/>
            <person name="Pryszcz L."/>
            <person name="Cillingova A."/>
            <person name="Nosek J."/>
            <person name="Gabaldon T."/>
        </authorList>
    </citation>
    <scope>NUCLEOTIDE SEQUENCE [LARGE SCALE GENOMIC DNA]</scope>
    <source>
        <strain evidence="2 3">CBS 12239</strain>
    </source>
</reference>
<organism evidence="2 3">
    <name type="scientific">Candida theae</name>
    <dbReference type="NCBI Taxonomy" id="1198502"/>
    <lineage>
        <taxon>Eukaryota</taxon>
        <taxon>Fungi</taxon>
        <taxon>Dikarya</taxon>
        <taxon>Ascomycota</taxon>
        <taxon>Saccharomycotina</taxon>
        <taxon>Pichiomycetes</taxon>
        <taxon>Debaryomycetaceae</taxon>
        <taxon>Candida/Lodderomyces clade</taxon>
        <taxon>Candida</taxon>
    </lineage>
</organism>
<comment type="caution">
    <text evidence="2">The sequence shown here is derived from an EMBL/GenBank/DDBJ whole genome shotgun (WGS) entry which is preliminary data.</text>
</comment>
<evidence type="ECO:0000256" key="1">
    <source>
        <dbReference type="SAM" id="Phobius"/>
    </source>
</evidence>
<gene>
    <name evidence="2" type="ORF">KGF57_003968</name>
</gene>
<dbReference type="RefSeq" id="XP_051607543.1">
    <property type="nucleotide sequence ID" value="XM_051753440.1"/>
</dbReference>
<sequence length="194" mass="22042">MDKAASIINSVSQVQPTLIEKIRESTQNQRQAFIFGTAGLVTIVATAASVFTLAKANHKRITELEDLLFRQQLEVRAKSDEVRVQSQEERQKRYQDLQFEAMKHIFVTVPPNAATANWYNETLMTLHQVMLELPAASFTGTLGQDPENPVPDPRVENTNRYIRYLNRLDKIWPGLVALFIFWVVVCEIISALIG</sequence>
<evidence type="ECO:0000313" key="3">
    <source>
        <dbReference type="Proteomes" id="UP001204833"/>
    </source>
</evidence>
<dbReference type="Proteomes" id="UP001204833">
    <property type="component" value="Unassembled WGS sequence"/>
</dbReference>
<name>A0AAD5BC45_9ASCO</name>
<feature type="transmembrane region" description="Helical" evidence="1">
    <location>
        <begin position="32"/>
        <end position="54"/>
    </location>
</feature>
<dbReference type="EMBL" id="JAIHNG010000139">
    <property type="protein sequence ID" value="KAI5953759.1"/>
    <property type="molecule type" value="Genomic_DNA"/>
</dbReference>